<organism evidence="6 7">
    <name type="scientific">Aminobacterium colombiense (strain DSM 12261 / ALA-1)</name>
    <dbReference type="NCBI Taxonomy" id="572547"/>
    <lineage>
        <taxon>Bacteria</taxon>
        <taxon>Thermotogati</taxon>
        <taxon>Synergistota</taxon>
        <taxon>Synergistia</taxon>
        <taxon>Synergistales</taxon>
        <taxon>Aminobacteriaceae</taxon>
        <taxon>Aminobacterium</taxon>
    </lineage>
</organism>
<evidence type="ECO:0000256" key="2">
    <source>
        <dbReference type="ARBA" id="ARBA00038209"/>
    </source>
</evidence>
<dbReference type="PANTHER" id="PTHR43174:SF2">
    <property type="entry name" value="UDP-N-ACETYLGLUCOSAMINE 2-EPIMERASE"/>
    <property type="match status" value="1"/>
</dbReference>
<feature type="domain" description="UDP-N-acetylglucosamine 2-epimerase" evidence="5">
    <location>
        <begin position="25"/>
        <end position="365"/>
    </location>
</feature>
<dbReference type="PANTHER" id="PTHR43174">
    <property type="entry name" value="UDP-N-ACETYLGLUCOSAMINE 2-EPIMERASE"/>
    <property type="match status" value="1"/>
</dbReference>
<dbReference type="EC" id="5.1.3.14" evidence="3"/>
<keyword evidence="7" id="KW-1185">Reference proteome</keyword>
<dbReference type="GO" id="GO:0008761">
    <property type="term" value="F:UDP-N-acetylglucosamine 2-epimerase activity"/>
    <property type="evidence" value="ECO:0007669"/>
    <property type="project" value="UniProtKB-EC"/>
</dbReference>
<reference evidence="6 7" key="1">
    <citation type="journal article" date="2010" name="Stand. Genomic Sci.">
        <title>Complete genome sequence of Aminobacterium colombiense type strain (ALA-1).</title>
        <authorList>
            <person name="Chertkov O."/>
            <person name="Sikorski J."/>
            <person name="Brambilla E."/>
            <person name="Lapidus A."/>
            <person name="Copeland A."/>
            <person name="Glavina Del Rio T."/>
            <person name="Nolan M."/>
            <person name="Lucas S."/>
            <person name="Tice H."/>
            <person name="Cheng J.F."/>
            <person name="Han C."/>
            <person name="Detter J.C."/>
            <person name="Bruce D."/>
            <person name="Tapia R."/>
            <person name="Goodwin L."/>
            <person name="Pitluck S."/>
            <person name="Liolios K."/>
            <person name="Ivanova N."/>
            <person name="Mavromatis K."/>
            <person name="Ovchinnikova G."/>
            <person name="Pati A."/>
            <person name="Chen A."/>
            <person name="Palaniappan K."/>
            <person name="Land M."/>
            <person name="Hauser L."/>
            <person name="Chang Y.J."/>
            <person name="Jeffries C.D."/>
            <person name="Spring S."/>
            <person name="Rohde M."/>
            <person name="Goker M."/>
            <person name="Bristow J."/>
            <person name="Eisen J.A."/>
            <person name="Markowitz V."/>
            <person name="Hugenholtz P."/>
            <person name="Kyrpides N.C."/>
            <person name="Klenk H.P."/>
        </authorList>
    </citation>
    <scope>NUCLEOTIDE SEQUENCE [LARGE SCALE GENOMIC DNA]</scope>
    <source>
        <strain evidence="7">DSM 12261 / ALA-1</strain>
    </source>
</reference>
<dbReference type="RefSeq" id="WP_013048277.1">
    <property type="nucleotide sequence ID" value="NC_014011.1"/>
</dbReference>
<keyword evidence="1 4" id="KW-0413">Isomerase</keyword>
<dbReference type="EMBL" id="CP001997">
    <property type="protein sequence ID" value="ADE57011.1"/>
    <property type="molecule type" value="Genomic_DNA"/>
</dbReference>
<evidence type="ECO:0000313" key="7">
    <source>
        <dbReference type="Proteomes" id="UP000002366"/>
    </source>
</evidence>
<dbReference type="STRING" id="572547.Amico_0880"/>
<dbReference type="OrthoDB" id="9803238at2"/>
<protein>
    <recommendedName>
        <fullName evidence="3">UDP-N-acetylglucosamine 2-epimerase (non-hydrolyzing)</fullName>
        <ecNumber evidence="3">5.1.3.14</ecNumber>
    </recommendedName>
</protein>
<dbReference type="NCBIfam" id="TIGR00236">
    <property type="entry name" value="wecB"/>
    <property type="match status" value="1"/>
</dbReference>
<dbReference type="Pfam" id="PF02350">
    <property type="entry name" value="Epimerase_2"/>
    <property type="match status" value="1"/>
</dbReference>
<dbReference type="Gene3D" id="3.40.50.2000">
    <property type="entry name" value="Glycogen Phosphorylase B"/>
    <property type="match status" value="2"/>
</dbReference>
<dbReference type="KEGG" id="aco:Amico_0880"/>
<dbReference type="CDD" id="cd03786">
    <property type="entry name" value="GTB_UDP-GlcNAc_2-Epimerase"/>
    <property type="match status" value="1"/>
</dbReference>
<dbReference type="InterPro" id="IPR029767">
    <property type="entry name" value="WecB-like"/>
</dbReference>
<evidence type="ECO:0000259" key="5">
    <source>
        <dbReference type="Pfam" id="PF02350"/>
    </source>
</evidence>
<sequence length="376" mass="42310">MTRTIICVIGTRPEAIKMAPVILTLKKNTAYRTLVLATGQHSDMLDQALSFFDIHADENLHIMKARQTLDHITSRVLVGTGEIYDKEKPDLVLVHGDTTTTLGASMSAFYRKIPVGHVEAGLRSGNLEQPFPEEANRVITDRLATLFFAPTDRAKHNLLSENVAEERIFVTGNTVIDALAWTLRQNRGHAPQKEYSLPEDAPLILMTAHRRESWGEPLKEICKAIKHLLTELPHVYFLIPLHKNPAVRDVIRSCLGKSERVIFTDPLNYPDFVQAMNRSYLILSDSGGVQEEASFLKKPVLIMRNLSERPEAIDEGTGILVGTDKEKIIFETLRLFSNKREYDNLVAGSKSPFGDGTAAEKIEKHIFNFFNPWNIV</sequence>
<evidence type="ECO:0000256" key="3">
    <source>
        <dbReference type="ARBA" id="ARBA00038858"/>
    </source>
</evidence>
<dbReference type="InterPro" id="IPR003331">
    <property type="entry name" value="UDP_GlcNAc_Epimerase_2_dom"/>
</dbReference>
<gene>
    <name evidence="6" type="ordered locus">Amico_0880</name>
</gene>
<dbReference type="AlphaFoldDB" id="D5EEM9"/>
<name>D5EEM9_AMICL</name>
<proteinExistence type="inferred from homology"/>
<evidence type="ECO:0000313" key="6">
    <source>
        <dbReference type="EMBL" id="ADE57011.1"/>
    </source>
</evidence>
<evidence type="ECO:0000256" key="1">
    <source>
        <dbReference type="ARBA" id="ARBA00023235"/>
    </source>
</evidence>
<evidence type="ECO:0000256" key="4">
    <source>
        <dbReference type="RuleBase" id="RU003513"/>
    </source>
</evidence>
<dbReference type="eggNOG" id="COG0381">
    <property type="taxonomic scope" value="Bacteria"/>
</dbReference>
<accession>D5EEM9</accession>
<comment type="similarity">
    <text evidence="2 4">Belongs to the UDP-N-acetylglucosamine 2-epimerase family.</text>
</comment>
<dbReference type="HOGENOM" id="CLU_041674_1_0_0"/>
<dbReference type="SUPFAM" id="SSF53756">
    <property type="entry name" value="UDP-Glycosyltransferase/glycogen phosphorylase"/>
    <property type="match status" value="1"/>
</dbReference>
<dbReference type="Proteomes" id="UP000002366">
    <property type="component" value="Chromosome"/>
</dbReference>